<dbReference type="PANTHER" id="PTHR13259">
    <property type="entry name" value="BLADDER CANCER 10 KD PROTEIN HOMOLOG"/>
    <property type="match status" value="1"/>
</dbReference>
<keyword evidence="7" id="KW-1185">Reference proteome</keyword>
<gene>
    <name evidence="6" type="ORF">ABVK25_001458</name>
</gene>
<evidence type="ECO:0000256" key="3">
    <source>
        <dbReference type="ARBA" id="ARBA00022989"/>
    </source>
</evidence>
<evidence type="ECO:0000313" key="6">
    <source>
        <dbReference type="EMBL" id="KAL2057841.1"/>
    </source>
</evidence>
<keyword evidence="3 5" id="KW-1133">Transmembrane helix</keyword>
<dbReference type="Pfam" id="PF06726">
    <property type="entry name" value="BC10"/>
    <property type="match status" value="1"/>
</dbReference>
<accession>A0ABR4BLW9</accession>
<name>A0ABR4BLW9_9LECA</name>
<dbReference type="InterPro" id="IPR009598">
    <property type="entry name" value="BCALP"/>
</dbReference>
<dbReference type="PANTHER" id="PTHR13259:SF1">
    <property type="entry name" value="BLADDER CANCER-ASSOCIATED PROTEIN"/>
    <property type="match status" value="1"/>
</dbReference>
<evidence type="ECO:0000256" key="5">
    <source>
        <dbReference type="SAM" id="Phobius"/>
    </source>
</evidence>
<comment type="caution">
    <text evidence="6">The sequence shown here is derived from an EMBL/GenBank/DDBJ whole genome shotgun (WGS) entry which is preliminary data.</text>
</comment>
<organism evidence="6 7">
    <name type="scientific">Lepraria finkii</name>
    <dbReference type="NCBI Taxonomy" id="1340010"/>
    <lineage>
        <taxon>Eukaryota</taxon>
        <taxon>Fungi</taxon>
        <taxon>Dikarya</taxon>
        <taxon>Ascomycota</taxon>
        <taxon>Pezizomycotina</taxon>
        <taxon>Lecanoromycetes</taxon>
        <taxon>OSLEUM clade</taxon>
        <taxon>Lecanoromycetidae</taxon>
        <taxon>Lecanorales</taxon>
        <taxon>Lecanorineae</taxon>
        <taxon>Stereocaulaceae</taxon>
        <taxon>Lepraria</taxon>
    </lineage>
</organism>
<keyword evidence="4 5" id="KW-0472">Membrane</keyword>
<evidence type="ECO:0008006" key="8">
    <source>
        <dbReference type="Google" id="ProtNLM"/>
    </source>
</evidence>
<sequence>MFCLRSYIPLLFLPLKASPLFVISFLLLTYFLNRPCIYCSALLLILFISSCYWSDTCILDFTHNDFFSQRQFTSPIPNPLPQATNCSGIHENGYAGDGSFLITAVNETASTLAGAAVEEMRQRMTRKTEWTGVGLGWMRSWLGGREFRLPCVDVYVRL</sequence>
<evidence type="ECO:0000313" key="7">
    <source>
        <dbReference type="Proteomes" id="UP001590951"/>
    </source>
</evidence>
<dbReference type="EMBL" id="JBHFEH010000003">
    <property type="protein sequence ID" value="KAL2057841.1"/>
    <property type="molecule type" value="Genomic_DNA"/>
</dbReference>
<feature type="transmembrane region" description="Helical" evidence="5">
    <location>
        <begin position="35"/>
        <end position="55"/>
    </location>
</feature>
<dbReference type="SMART" id="SM01396">
    <property type="entry name" value="BC10"/>
    <property type="match status" value="1"/>
</dbReference>
<evidence type="ECO:0000256" key="4">
    <source>
        <dbReference type="ARBA" id="ARBA00023136"/>
    </source>
</evidence>
<comment type="subcellular location">
    <subcellularLocation>
        <location evidence="1">Membrane</location>
    </subcellularLocation>
</comment>
<keyword evidence="2 5" id="KW-0812">Transmembrane</keyword>
<evidence type="ECO:0000256" key="2">
    <source>
        <dbReference type="ARBA" id="ARBA00022692"/>
    </source>
</evidence>
<protein>
    <recommendedName>
        <fullName evidence="8">Bladder cancer-related BC10-like protein</fullName>
    </recommendedName>
</protein>
<evidence type="ECO:0000256" key="1">
    <source>
        <dbReference type="ARBA" id="ARBA00004370"/>
    </source>
</evidence>
<feature type="transmembrane region" description="Helical" evidence="5">
    <location>
        <begin position="6"/>
        <end position="28"/>
    </location>
</feature>
<reference evidence="6 7" key="1">
    <citation type="submission" date="2024-09" db="EMBL/GenBank/DDBJ databases">
        <title>Rethinking Asexuality: The Enigmatic Case of Functional Sexual Genes in Lepraria (Stereocaulaceae).</title>
        <authorList>
            <person name="Doellman M."/>
            <person name="Sun Y."/>
            <person name="Barcenas-Pena A."/>
            <person name="Lumbsch H.T."/>
            <person name="Grewe F."/>
        </authorList>
    </citation>
    <scope>NUCLEOTIDE SEQUENCE [LARGE SCALE GENOMIC DNA]</scope>
    <source>
        <strain evidence="6 7">Grewe 0041</strain>
    </source>
</reference>
<proteinExistence type="predicted"/>
<dbReference type="Proteomes" id="UP001590951">
    <property type="component" value="Unassembled WGS sequence"/>
</dbReference>